<dbReference type="Pfam" id="PF11929">
    <property type="entry name" value="DUF3447"/>
    <property type="match status" value="1"/>
</dbReference>
<proteinExistence type="predicted"/>
<dbReference type="SUPFAM" id="SSF48403">
    <property type="entry name" value="Ankyrin repeat"/>
    <property type="match status" value="1"/>
</dbReference>
<sequence>MMINNSESSIDCHYKEIKMATETLKHFQNMLLKCATISKTEIEEALNELFSFLKEINIPADFMIYESFIRLLAHISITKNNKDNQPIFISIIDELIHNYSLKSSFHSSTLFYIFKKNPVILLYLYEQKIIEIQEIRNEILTSYNIDTKLFIFFLPEIQKNCRDLYQSKAKLFRIKMEISKYYSKDKKKSFIHDRKECHSNEEIARIIRNDDIESFIEAISRSYDSDLNAKVHNSYFEINDEINNRDEGLSFLEYSMAFGSINIFKYLIMNKAVCFHYSIKYAFIGGNNEIIHILEEKSQNKFNLECLITAIKYYHEDIINYLITMYDIEIPISKLIKYSYDKFNFQMANMALVTFIENKTDNENDNNILKMNEFQNIIEEYTFHTKSLKIYLLYYYCIQHPKIDVYRFDRVLIL</sequence>
<gene>
    <name evidence="2" type="ORF">TRFO_11033</name>
</gene>
<protein>
    <recommendedName>
        <fullName evidence="1">DUF3447 domain-containing protein</fullName>
    </recommendedName>
</protein>
<dbReference type="PANTHER" id="PTHR24159">
    <property type="match status" value="1"/>
</dbReference>
<keyword evidence="3" id="KW-1185">Reference proteome</keyword>
<evidence type="ECO:0000259" key="1">
    <source>
        <dbReference type="Pfam" id="PF11929"/>
    </source>
</evidence>
<comment type="caution">
    <text evidence="2">The sequence shown here is derived from an EMBL/GenBank/DDBJ whole genome shotgun (WGS) entry which is preliminary data.</text>
</comment>
<feature type="domain" description="DUF3447" evidence="1">
    <location>
        <begin position="279"/>
        <end position="339"/>
    </location>
</feature>
<dbReference type="InterPro" id="IPR036770">
    <property type="entry name" value="Ankyrin_rpt-contain_sf"/>
</dbReference>
<reference evidence="2" key="1">
    <citation type="submission" date="2016-10" db="EMBL/GenBank/DDBJ databases">
        <authorList>
            <person name="Benchimol M."/>
            <person name="Almeida L.G."/>
            <person name="Vasconcelos A.T."/>
            <person name="Perreira-Neves A."/>
            <person name="Rosa I.A."/>
            <person name="Tasca T."/>
            <person name="Bogo M.R."/>
            <person name="de Souza W."/>
        </authorList>
    </citation>
    <scope>NUCLEOTIDE SEQUENCE [LARGE SCALE GENOMIC DNA]</scope>
    <source>
        <strain evidence="2">K</strain>
    </source>
</reference>
<dbReference type="PANTHER" id="PTHR24159:SF5">
    <property type="entry name" value="ANK_REP_REGION DOMAIN-CONTAINING PROTEIN"/>
    <property type="match status" value="1"/>
</dbReference>
<dbReference type="GeneID" id="94830505"/>
<evidence type="ECO:0000313" key="3">
    <source>
        <dbReference type="Proteomes" id="UP000179807"/>
    </source>
</evidence>
<dbReference type="InterPro" id="IPR020683">
    <property type="entry name" value="DUF3447"/>
</dbReference>
<dbReference type="VEuPathDB" id="TrichDB:TRFO_11033"/>
<dbReference type="EMBL" id="MLAK01001304">
    <property type="protein sequence ID" value="OHS94641.1"/>
    <property type="molecule type" value="Genomic_DNA"/>
</dbReference>
<dbReference type="AlphaFoldDB" id="A0A1J4J7K7"/>
<name>A0A1J4J7K7_9EUKA</name>
<dbReference type="RefSeq" id="XP_068347778.1">
    <property type="nucleotide sequence ID" value="XM_068495801.1"/>
</dbReference>
<accession>A0A1J4J7K7</accession>
<dbReference type="Proteomes" id="UP000179807">
    <property type="component" value="Unassembled WGS sequence"/>
</dbReference>
<evidence type="ECO:0000313" key="2">
    <source>
        <dbReference type="EMBL" id="OHS94641.1"/>
    </source>
</evidence>
<organism evidence="2 3">
    <name type="scientific">Tritrichomonas foetus</name>
    <dbReference type="NCBI Taxonomy" id="1144522"/>
    <lineage>
        <taxon>Eukaryota</taxon>
        <taxon>Metamonada</taxon>
        <taxon>Parabasalia</taxon>
        <taxon>Tritrichomonadida</taxon>
        <taxon>Tritrichomonadidae</taxon>
        <taxon>Tritrichomonas</taxon>
    </lineage>
</organism>